<comment type="caution">
    <text evidence="1">The sequence shown here is derived from an EMBL/GenBank/DDBJ whole genome shotgun (WGS) entry which is preliminary data.</text>
</comment>
<protein>
    <submittedName>
        <fullName evidence="1">Uncharacterized protein</fullName>
    </submittedName>
</protein>
<evidence type="ECO:0000313" key="1">
    <source>
        <dbReference type="EMBL" id="GBN09689.1"/>
    </source>
</evidence>
<gene>
    <name evidence="1" type="ORF">AVEN_194351_1</name>
</gene>
<accession>A0A4Y2L5J6</accession>
<dbReference type="AlphaFoldDB" id="A0A4Y2L5J6"/>
<reference evidence="1 2" key="1">
    <citation type="journal article" date="2019" name="Sci. Rep.">
        <title>Orb-weaving spider Araneus ventricosus genome elucidates the spidroin gene catalogue.</title>
        <authorList>
            <person name="Kono N."/>
            <person name="Nakamura H."/>
            <person name="Ohtoshi R."/>
            <person name="Moran D.A.P."/>
            <person name="Shinohara A."/>
            <person name="Yoshida Y."/>
            <person name="Fujiwara M."/>
            <person name="Mori M."/>
            <person name="Tomita M."/>
            <person name="Arakawa K."/>
        </authorList>
    </citation>
    <scope>NUCLEOTIDE SEQUENCE [LARGE SCALE GENOMIC DNA]</scope>
</reference>
<sequence length="107" mass="12111">MFQAHINVEYCNSLKSIEYIYKDINKGSDMAVVKINNATAGDNNVIARYQMGDTLTVMQQFGESCASSFMTGTQLSFILEYTEKTANVFISLLIMLTKELLNRQIQH</sequence>
<name>A0A4Y2L5J6_ARAVE</name>
<dbReference type="Proteomes" id="UP000499080">
    <property type="component" value="Unassembled WGS sequence"/>
</dbReference>
<proteinExistence type="predicted"/>
<dbReference type="EMBL" id="BGPR01005386">
    <property type="protein sequence ID" value="GBN09689.1"/>
    <property type="molecule type" value="Genomic_DNA"/>
</dbReference>
<keyword evidence="2" id="KW-1185">Reference proteome</keyword>
<organism evidence="1 2">
    <name type="scientific">Araneus ventricosus</name>
    <name type="common">Orbweaver spider</name>
    <name type="synonym">Epeira ventricosa</name>
    <dbReference type="NCBI Taxonomy" id="182803"/>
    <lineage>
        <taxon>Eukaryota</taxon>
        <taxon>Metazoa</taxon>
        <taxon>Ecdysozoa</taxon>
        <taxon>Arthropoda</taxon>
        <taxon>Chelicerata</taxon>
        <taxon>Arachnida</taxon>
        <taxon>Araneae</taxon>
        <taxon>Araneomorphae</taxon>
        <taxon>Entelegynae</taxon>
        <taxon>Araneoidea</taxon>
        <taxon>Araneidae</taxon>
        <taxon>Araneus</taxon>
    </lineage>
</organism>
<evidence type="ECO:0000313" key="2">
    <source>
        <dbReference type="Proteomes" id="UP000499080"/>
    </source>
</evidence>